<dbReference type="EMBL" id="MSZX01000001">
    <property type="protein sequence ID" value="OPA81113.1"/>
    <property type="molecule type" value="Genomic_DNA"/>
</dbReference>
<comment type="caution">
    <text evidence="1">The sequence shown here is derived from an EMBL/GenBank/DDBJ whole genome shotgun (WGS) entry which is preliminary data.</text>
</comment>
<protein>
    <recommendedName>
        <fullName evidence="3">Phosphodiester glycosidase domain-containing protein</fullName>
    </recommendedName>
</protein>
<dbReference type="STRING" id="1324314.BVG16_01885"/>
<dbReference type="Proteomes" id="UP000190188">
    <property type="component" value="Unassembled WGS sequence"/>
</dbReference>
<dbReference type="AlphaFoldDB" id="A0A1T2XN46"/>
<sequence length="258" mass="29248">MKFLIRRPTWNTQMKIRVLVLALAILVTINVYFALHSKAKYNYREAIATNGVQLHILESTPDQIQLLAINENVVDTKKTGINGGFFYNQDALSIAVQNHVPVMGTPRKYGSGWFNAKYNRGTLVWDGTQKEFSVQSVKSVDELDIFDRDNYWAQGGISMNLADDNIWGLLAYYQALPAKDENRMRSGLVYDDMNRIFMIVSPTLCTASQFRAAIQEQIATDHFKEGIFLDGDGSSQLYTKRISLPGDHRKVVQMIALK</sequence>
<accession>A0A1T2XN46</accession>
<dbReference type="OrthoDB" id="2658510at2"/>
<evidence type="ECO:0000313" key="1">
    <source>
        <dbReference type="EMBL" id="OPA81113.1"/>
    </source>
</evidence>
<evidence type="ECO:0008006" key="3">
    <source>
        <dbReference type="Google" id="ProtNLM"/>
    </source>
</evidence>
<gene>
    <name evidence="1" type="ORF">BVG16_01885</name>
</gene>
<evidence type="ECO:0000313" key="2">
    <source>
        <dbReference type="Proteomes" id="UP000190188"/>
    </source>
</evidence>
<name>A0A1T2XN46_9BACL</name>
<reference evidence="1 2" key="1">
    <citation type="submission" date="2017-01" db="EMBL/GenBank/DDBJ databases">
        <title>Genome analysis of Paenibacillus selenitrireducens ES3-24.</title>
        <authorList>
            <person name="Xu D."/>
            <person name="Yao R."/>
            <person name="Zheng S."/>
        </authorList>
    </citation>
    <scope>NUCLEOTIDE SEQUENCE [LARGE SCALE GENOMIC DNA]</scope>
    <source>
        <strain evidence="1 2">ES3-24</strain>
    </source>
</reference>
<keyword evidence="2" id="KW-1185">Reference proteome</keyword>
<proteinExistence type="predicted"/>
<organism evidence="1 2">
    <name type="scientific">Paenibacillus selenitireducens</name>
    <dbReference type="NCBI Taxonomy" id="1324314"/>
    <lineage>
        <taxon>Bacteria</taxon>
        <taxon>Bacillati</taxon>
        <taxon>Bacillota</taxon>
        <taxon>Bacilli</taxon>
        <taxon>Bacillales</taxon>
        <taxon>Paenibacillaceae</taxon>
        <taxon>Paenibacillus</taxon>
    </lineage>
</organism>